<evidence type="ECO:0000313" key="2">
    <source>
        <dbReference type="Proteomes" id="UP000637578"/>
    </source>
</evidence>
<keyword evidence="2" id="KW-1185">Reference proteome</keyword>
<dbReference type="AlphaFoldDB" id="A0A8J3C8T4"/>
<reference evidence="1" key="1">
    <citation type="journal article" date="2014" name="Int. J. Syst. Evol. Microbiol.">
        <title>Complete genome sequence of Corynebacterium casei LMG S-19264T (=DSM 44701T), isolated from a smear-ripened cheese.</title>
        <authorList>
            <consortium name="US DOE Joint Genome Institute (JGI-PGF)"/>
            <person name="Walter F."/>
            <person name="Albersmeier A."/>
            <person name="Kalinowski J."/>
            <person name="Ruckert C."/>
        </authorList>
    </citation>
    <scope>NUCLEOTIDE SEQUENCE</scope>
    <source>
        <strain evidence="1">CGMCC 4.5737</strain>
    </source>
</reference>
<protein>
    <submittedName>
        <fullName evidence="1">Uncharacterized protein</fullName>
    </submittedName>
</protein>
<gene>
    <name evidence="1" type="ORF">GCM10012275_11550</name>
</gene>
<dbReference type="RefSeq" id="WP_189054639.1">
    <property type="nucleotide sequence ID" value="NZ_BMMK01000003.1"/>
</dbReference>
<name>A0A8J3C8T4_9PSEU</name>
<dbReference type="EMBL" id="BMMK01000003">
    <property type="protein sequence ID" value="GGM42261.1"/>
    <property type="molecule type" value="Genomic_DNA"/>
</dbReference>
<proteinExistence type="predicted"/>
<sequence length="61" mass="6546">MEATCYNESDDPLWARLVVRCSAGTVAVTPWTRIPAHDSATLGAERPNGTPVSISITFQQG</sequence>
<comment type="caution">
    <text evidence="1">The sequence shown here is derived from an EMBL/GenBank/DDBJ whole genome shotgun (WGS) entry which is preliminary data.</text>
</comment>
<accession>A0A8J3C8T4</accession>
<evidence type="ECO:0000313" key="1">
    <source>
        <dbReference type="EMBL" id="GGM42261.1"/>
    </source>
</evidence>
<organism evidence="1 2">
    <name type="scientific">Longimycelium tulufanense</name>
    <dbReference type="NCBI Taxonomy" id="907463"/>
    <lineage>
        <taxon>Bacteria</taxon>
        <taxon>Bacillati</taxon>
        <taxon>Actinomycetota</taxon>
        <taxon>Actinomycetes</taxon>
        <taxon>Pseudonocardiales</taxon>
        <taxon>Pseudonocardiaceae</taxon>
        <taxon>Longimycelium</taxon>
    </lineage>
</organism>
<reference evidence="1" key="2">
    <citation type="submission" date="2020-09" db="EMBL/GenBank/DDBJ databases">
        <authorList>
            <person name="Sun Q."/>
            <person name="Zhou Y."/>
        </authorList>
    </citation>
    <scope>NUCLEOTIDE SEQUENCE</scope>
    <source>
        <strain evidence="1">CGMCC 4.5737</strain>
    </source>
</reference>
<dbReference type="Proteomes" id="UP000637578">
    <property type="component" value="Unassembled WGS sequence"/>
</dbReference>